<sequence length="302" mass="33792">MRSRNLDPLEDPDYTLFIRVQDKNGATETALSGNARVHIVVQPNLWASPGTITIKENLKQDYPHIIAKYTLVVFAKDHHDREVDPPMEIYVVVEDVNDNEPMCEHEETLLEVQENEPIGSIVGDLKVYDADKEGTLNSQLTYTIISQDSSNVQDSFSIDETSGTIQVLRLLQRREQKVYNLDVRVSDSDFSTNCKVTIKVIDVNNERPLFEKNHVSAGIIPLDFESHSTYNLTIDARNPEPLMTGLDYGSESTATLSVSVTDVDEAPEFSLNILDVVVPENFTKGSVLLAVEAKDPEKKEIG</sequence>
<name>A0ABV0QMU2_9TELE</name>
<dbReference type="PRINTS" id="PR00205">
    <property type="entry name" value="CADHERIN"/>
</dbReference>
<dbReference type="PANTHER" id="PTHR24027:SF419">
    <property type="entry name" value="CADHERIN-17"/>
    <property type="match status" value="1"/>
</dbReference>
<evidence type="ECO:0000256" key="3">
    <source>
        <dbReference type="ARBA" id="ARBA00022837"/>
    </source>
</evidence>
<dbReference type="Proteomes" id="UP001434883">
    <property type="component" value="Unassembled WGS sequence"/>
</dbReference>
<dbReference type="SMART" id="SM00112">
    <property type="entry name" value="CA"/>
    <property type="match status" value="2"/>
</dbReference>
<dbReference type="PROSITE" id="PS00232">
    <property type="entry name" value="CADHERIN_1"/>
    <property type="match status" value="1"/>
</dbReference>
<keyword evidence="2" id="KW-0677">Repeat</keyword>
<dbReference type="PROSITE" id="PS50268">
    <property type="entry name" value="CADHERIN_2"/>
    <property type="match status" value="3"/>
</dbReference>
<feature type="domain" description="Cadherin" evidence="6">
    <location>
        <begin position="221"/>
        <end position="269"/>
    </location>
</feature>
<dbReference type="InterPro" id="IPR020894">
    <property type="entry name" value="Cadherin_CS"/>
</dbReference>
<dbReference type="CDD" id="cd11304">
    <property type="entry name" value="Cadherin_repeat"/>
    <property type="match status" value="2"/>
</dbReference>
<dbReference type="InterPro" id="IPR015919">
    <property type="entry name" value="Cadherin-like_sf"/>
</dbReference>
<evidence type="ECO:0000256" key="2">
    <source>
        <dbReference type="ARBA" id="ARBA00022737"/>
    </source>
</evidence>
<protein>
    <recommendedName>
        <fullName evidence="6">Cadherin domain-containing protein</fullName>
    </recommendedName>
</protein>
<dbReference type="InterPro" id="IPR039808">
    <property type="entry name" value="Cadherin"/>
</dbReference>
<evidence type="ECO:0000313" key="8">
    <source>
        <dbReference type="Proteomes" id="UP001434883"/>
    </source>
</evidence>
<dbReference type="SUPFAM" id="SSF49313">
    <property type="entry name" value="Cadherin-like"/>
    <property type="match status" value="2"/>
</dbReference>
<evidence type="ECO:0000256" key="4">
    <source>
        <dbReference type="ARBA" id="ARBA00023136"/>
    </source>
</evidence>
<comment type="caution">
    <text evidence="7">The sequence shown here is derived from an EMBL/GenBank/DDBJ whole genome shotgun (WGS) entry which is preliminary data.</text>
</comment>
<feature type="domain" description="Cadherin" evidence="6">
    <location>
        <begin position="11"/>
        <end position="103"/>
    </location>
</feature>
<keyword evidence="4" id="KW-0472">Membrane</keyword>
<feature type="domain" description="Cadherin" evidence="6">
    <location>
        <begin position="104"/>
        <end position="210"/>
    </location>
</feature>
<evidence type="ECO:0000256" key="5">
    <source>
        <dbReference type="PROSITE-ProRule" id="PRU00043"/>
    </source>
</evidence>
<dbReference type="PANTHER" id="PTHR24027">
    <property type="entry name" value="CADHERIN-23"/>
    <property type="match status" value="1"/>
</dbReference>
<dbReference type="Gene3D" id="2.60.40.60">
    <property type="entry name" value="Cadherins"/>
    <property type="match status" value="3"/>
</dbReference>
<dbReference type="EMBL" id="JAHRIN010017378">
    <property type="protein sequence ID" value="MEQ2197161.1"/>
    <property type="molecule type" value="Genomic_DNA"/>
</dbReference>
<evidence type="ECO:0000256" key="1">
    <source>
        <dbReference type="ARBA" id="ARBA00004370"/>
    </source>
</evidence>
<gene>
    <name evidence="7" type="ORF">XENOCAPTIV_024498</name>
</gene>
<dbReference type="InterPro" id="IPR002126">
    <property type="entry name" value="Cadherin-like_dom"/>
</dbReference>
<evidence type="ECO:0000259" key="6">
    <source>
        <dbReference type="PROSITE" id="PS50268"/>
    </source>
</evidence>
<comment type="subcellular location">
    <subcellularLocation>
        <location evidence="1">Membrane</location>
    </subcellularLocation>
</comment>
<dbReference type="Pfam" id="PF00028">
    <property type="entry name" value="Cadherin"/>
    <property type="match status" value="1"/>
</dbReference>
<reference evidence="7 8" key="1">
    <citation type="submission" date="2021-06" db="EMBL/GenBank/DDBJ databases">
        <authorList>
            <person name="Palmer J.M."/>
        </authorList>
    </citation>
    <scope>NUCLEOTIDE SEQUENCE [LARGE SCALE GENOMIC DNA]</scope>
    <source>
        <strain evidence="7 8">XC_2019</strain>
        <tissue evidence="7">Muscle</tissue>
    </source>
</reference>
<proteinExistence type="predicted"/>
<evidence type="ECO:0000313" key="7">
    <source>
        <dbReference type="EMBL" id="MEQ2197161.1"/>
    </source>
</evidence>
<keyword evidence="3 5" id="KW-0106">Calcium</keyword>
<organism evidence="7 8">
    <name type="scientific">Xenoophorus captivus</name>
    <dbReference type="NCBI Taxonomy" id="1517983"/>
    <lineage>
        <taxon>Eukaryota</taxon>
        <taxon>Metazoa</taxon>
        <taxon>Chordata</taxon>
        <taxon>Craniata</taxon>
        <taxon>Vertebrata</taxon>
        <taxon>Euteleostomi</taxon>
        <taxon>Actinopterygii</taxon>
        <taxon>Neopterygii</taxon>
        <taxon>Teleostei</taxon>
        <taxon>Neoteleostei</taxon>
        <taxon>Acanthomorphata</taxon>
        <taxon>Ovalentaria</taxon>
        <taxon>Atherinomorphae</taxon>
        <taxon>Cyprinodontiformes</taxon>
        <taxon>Goodeidae</taxon>
        <taxon>Xenoophorus</taxon>
    </lineage>
</organism>
<keyword evidence="8" id="KW-1185">Reference proteome</keyword>
<accession>A0ABV0QMU2</accession>